<dbReference type="Proteomes" id="UP000233722">
    <property type="component" value="Unassembled WGS sequence"/>
</dbReference>
<reference evidence="1 2" key="1">
    <citation type="submission" date="2017-10" db="EMBL/GenBank/DDBJ databases">
        <title>Bifidobacterium genomics.</title>
        <authorList>
            <person name="Lugli G.A."/>
            <person name="Milani C."/>
            <person name="Mancabelli L."/>
        </authorList>
    </citation>
    <scope>NUCLEOTIDE SEQUENCE [LARGE SCALE GENOMIC DNA]</scope>
    <source>
        <strain evidence="1 2">1747B</strain>
    </source>
</reference>
<proteinExistence type="predicted"/>
<name>A0A2N3QNQ0_9BIFI</name>
<accession>A0A2N3QNQ0</accession>
<dbReference type="RefSeq" id="WP_101431160.1">
    <property type="nucleotide sequence ID" value="NZ_PCHA01000037.1"/>
</dbReference>
<dbReference type="EMBL" id="PCHA01000037">
    <property type="protein sequence ID" value="PKU93252.1"/>
    <property type="molecule type" value="Genomic_DNA"/>
</dbReference>
<comment type="caution">
    <text evidence="1">The sequence shown here is derived from an EMBL/GenBank/DDBJ whole genome shotgun (WGS) entry which is preliminary data.</text>
</comment>
<organism evidence="1 2">
    <name type="scientific">Bifidobacterium pseudolongum subsp. globosum</name>
    <dbReference type="NCBI Taxonomy" id="1690"/>
    <lineage>
        <taxon>Bacteria</taxon>
        <taxon>Bacillati</taxon>
        <taxon>Actinomycetota</taxon>
        <taxon>Actinomycetes</taxon>
        <taxon>Bifidobacteriales</taxon>
        <taxon>Bifidobacteriaceae</taxon>
        <taxon>Bifidobacterium</taxon>
    </lineage>
</organism>
<evidence type="ECO:0000313" key="1">
    <source>
        <dbReference type="EMBL" id="PKU93252.1"/>
    </source>
</evidence>
<protein>
    <submittedName>
        <fullName evidence="1">Uncharacterized protein</fullName>
    </submittedName>
</protein>
<sequence>MMTLIGDSLLVRLNTYRRPRQKFYSAELALRMYLSAAAGNGGRLLWVGSVAPYNPDSIDGEKHITNLILLNPSNAHAVAGHIVGVGPRYDPTAGSPIAGYEPVAPLAQIPNATWIALKDVEDIPRFDASDYITVTPPDTYTPSLPLVEALGRKELRNKRLWIRPSDNAQA</sequence>
<gene>
    <name evidence="1" type="ORF">CQR45_1783</name>
</gene>
<evidence type="ECO:0000313" key="2">
    <source>
        <dbReference type="Proteomes" id="UP000233722"/>
    </source>
</evidence>
<dbReference type="AlphaFoldDB" id="A0A2N3QNQ0"/>